<dbReference type="InterPro" id="IPR017441">
    <property type="entry name" value="Protein_kinase_ATP_BS"/>
</dbReference>
<evidence type="ECO:0000256" key="8">
    <source>
        <dbReference type="ARBA" id="ARBA00048679"/>
    </source>
</evidence>
<dbReference type="SMART" id="SM00220">
    <property type="entry name" value="S_TKc"/>
    <property type="match status" value="1"/>
</dbReference>
<dbReference type="InterPro" id="IPR051131">
    <property type="entry name" value="NEK_Ser/Thr_kinase_NIMA"/>
</dbReference>
<dbReference type="PANTHER" id="PTHR44899:SF3">
    <property type="entry name" value="SERINE_THREONINE-PROTEIN KINASE NEK1"/>
    <property type="match status" value="1"/>
</dbReference>
<dbReference type="GO" id="GO:0005524">
    <property type="term" value="F:ATP binding"/>
    <property type="evidence" value="ECO:0007669"/>
    <property type="project" value="UniProtKB-UniRule"/>
</dbReference>
<dbReference type="SUPFAM" id="SSF56112">
    <property type="entry name" value="Protein kinase-like (PK-like)"/>
    <property type="match status" value="1"/>
</dbReference>
<protein>
    <recommendedName>
        <fullName evidence="1">non-specific serine/threonine protein kinase</fullName>
        <ecNumber evidence="1">2.7.11.1</ecNumber>
    </recommendedName>
</protein>
<evidence type="ECO:0000313" key="12">
    <source>
        <dbReference type="EMBL" id="CAD8518981.1"/>
    </source>
</evidence>
<evidence type="ECO:0000256" key="4">
    <source>
        <dbReference type="ARBA" id="ARBA00022741"/>
    </source>
</evidence>
<evidence type="ECO:0000256" key="7">
    <source>
        <dbReference type="ARBA" id="ARBA00047899"/>
    </source>
</evidence>
<evidence type="ECO:0000256" key="10">
    <source>
        <dbReference type="RuleBase" id="RU000304"/>
    </source>
</evidence>
<evidence type="ECO:0000256" key="1">
    <source>
        <dbReference type="ARBA" id="ARBA00012513"/>
    </source>
</evidence>
<evidence type="ECO:0000256" key="2">
    <source>
        <dbReference type="ARBA" id="ARBA00022527"/>
    </source>
</evidence>
<keyword evidence="3" id="KW-0808">Transferase</keyword>
<reference evidence="12" key="1">
    <citation type="submission" date="2021-01" db="EMBL/GenBank/DDBJ databases">
        <authorList>
            <person name="Corre E."/>
            <person name="Pelletier E."/>
            <person name="Niang G."/>
            <person name="Scheremetjew M."/>
            <person name="Finn R."/>
            <person name="Kale V."/>
            <person name="Holt S."/>
            <person name="Cochrane G."/>
            <person name="Meng A."/>
            <person name="Brown T."/>
            <person name="Cohen L."/>
        </authorList>
    </citation>
    <scope>NUCLEOTIDE SEQUENCE</scope>
    <source>
        <strain evidence="12">CCMP1723</strain>
    </source>
</reference>
<dbReference type="Gene3D" id="1.10.510.10">
    <property type="entry name" value="Transferase(Phosphotransferase) domain 1"/>
    <property type="match status" value="1"/>
</dbReference>
<keyword evidence="2 10" id="KW-0723">Serine/threonine-protein kinase</keyword>
<dbReference type="InterPro" id="IPR011009">
    <property type="entry name" value="Kinase-like_dom_sf"/>
</dbReference>
<name>A0A7S0NL09_MICPS</name>
<keyword evidence="6 9" id="KW-0067">ATP-binding</keyword>
<comment type="similarity">
    <text evidence="10">Belongs to the protein kinase superfamily.</text>
</comment>
<dbReference type="InterPro" id="IPR008271">
    <property type="entry name" value="Ser/Thr_kinase_AS"/>
</dbReference>
<evidence type="ECO:0000256" key="5">
    <source>
        <dbReference type="ARBA" id="ARBA00022777"/>
    </source>
</evidence>
<dbReference type="PROSITE" id="PS50011">
    <property type="entry name" value="PROTEIN_KINASE_DOM"/>
    <property type="match status" value="1"/>
</dbReference>
<gene>
    <name evidence="12" type="ORF">MCOM1403_LOCUS6407</name>
</gene>
<dbReference type="InterPro" id="IPR000719">
    <property type="entry name" value="Prot_kinase_dom"/>
</dbReference>
<dbReference type="EMBL" id="HBEQ01008010">
    <property type="protein sequence ID" value="CAD8518981.1"/>
    <property type="molecule type" value="Transcribed_RNA"/>
</dbReference>
<dbReference type="PANTHER" id="PTHR44899">
    <property type="entry name" value="CAMK FAMILY PROTEIN KINASE"/>
    <property type="match status" value="1"/>
</dbReference>
<dbReference type="GO" id="GO:0004674">
    <property type="term" value="F:protein serine/threonine kinase activity"/>
    <property type="evidence" value="ECO:0007669"/>
    <property type="project" value="UniProtKB-KW"/>
</dbReference>
<organism evidence="12">
    <name type="scientific">Micromonas pusilla</name>
    <name type="common">Picoplanktonic green alga</name>
    <name type="synonym">Chromulina pusilla</name>
    <dbReference type="NCBI Taxonomy" id="38833"/>
    <lineage>
        <taxon>Eukaryota</taxon>
        <taxon>Viridiplantae</taxon>
        <taxon>Chlorophyta</taxon>
        <taxon>Mamiellophyceae</taxon>
        <taxon>Mamiellales</taxon>
        <taxon>Mamiellaceae</taxon>
        <taxon>Micromonas</taxon>
    </lineage>
</organism>
<dbReference type="PROSITE" id="PS00107">
    <property type="entry name" value="PROTEIN_KINASE_ATP"/>
    <property type="match status" value="1"/>
</dbReference>
<evidence type="ECO:0000259" key="11">
    <source>
        <dbReference type="PROSITE" id="PS50011"/>
    </source>
</evidence>
<dbReference type="Pfam" id="PF00069">
    <property type="entry name" value="Pkinase"/>
    <property type="match status" value="1"/>
</dbReference>
<dbReference type="AlphaFoldDB" id="A0A7S0NL09"/>
<dbReference type="EC" id="2.7.11.1" evidence="1"/>
<comment type="catalytic activity">
    <reaction evidence="7">
        <text>L-threonyl-[protein] + ATP = O-phospho-L-threonyl-[protein] + ADP + H(+)</text>
        <dbReference type="Rhea" id="RHEA:46608"/>
        <dbReference type="Rhea" id="RHEA-COMP:11060"/>
        <dbReference type="Rhea" id="RHEA-COMP:11605"/>
        <dbReference type="ChEBI" id="CHEBI:15378"/>
        <dbReference type="ChEBI" id="CHEBI:30013"/>
        <dbReference type="ChEBI" id="CHEBI:30616"/>
        <dbReference type="ChEBI" id="CHEBI:61977"/>
        <dbReference type="ChEBI" id="CHEBI:456216"/>
        <dbReference type="EC" id="2.7.11.1"/>
    </reaction>
</comment>
<accession>A0A7S0NL09</accession>
<keyword evidence="4 9" id="KW-0547">Nucleotide-binding</keyword>
<sequence length="332" mass="36659">MALFDSTRTLGIPGGSFHGDTSMSASMYGRGGSTCGVDRNALDEISSDISSANIATCTGRVEQYQLQTVIGNGKFSTVWKGVHMPTGKVLAVKKVQIYEIMDTKQRADCVNEVKLLQSFNHPNIIKYTDSFIENNELVITLEFCDCGDLGGLVKDRLAAGAFLAEGHVWSIFTQLCTAVSHMHAHRVMHRDIKPGNVFLSASGVVKLGDLGLSRYFSSQTAQAKSMVGTPYYMSPECIRGQPYEWSSDIWSLGCLLYELAALRNPFHRPGLNYYTLGKLITACEFDPLPEHYSQELKQLVAAMLQRDATKRPGLPEITVYADQCRAKFRDAC</sequence>
<feature type="binding site" evidence="9">
    <location>
        <position position="94"/>
    </location>
    <ligand>
        <name>ATP</name>
        <dbReference type="ChEBI" id="CHEBI:30616"/>
    </ligand>
</feature>
<evidence type="ECO:0000256" key="3">
    <source>
        <dbReference type="ARBA" id="ARBA00022679"/>
    </source>
</evidence>
<proteinExistence type="inferred from homology"/>
<evidence type="ECO:0000256" key="6">
    <source>
        <dbReference type="ARBA" id="ARBA00022840"/>
    </source>
</evidence>
<feature type="domain" description="Protein kinase" evidence="11">
    <location>
        <begin position="64"/>
        <end position="328"/>
    </location>
</feature>
<dbReference type="PROSITE" id="PS00108">
    <property type="entry name" value="PROTEIN_KINASE_ST"/>
    <property type="match status" value="1"/>
</dbReference>
<evidence type="ECO:0000256" key="9">
    <source>
        <dbReference type="PROSITE-ProRule" id="PRU10141"/>
    </source>
</evidence>
<comment type="catalytic activity">
    <reaction evidence="8">
        <text>L-seryl-[protein] + ATP = O-phospho-L-seryl-[protein] + ADP + H(+)</text>
        <dbReference type="Rhea" id="RHEA:17989"/>
        <dbReference type="Rhea" id="RHEA-COMP:9863"/>
        <dbReference type="Rhea" id="RHEA-COMP:11604"/>
        <dbReference type="ChEBI" id="CHEBI:15378"/>
        <dbReference type="ChEBI" id="CHEBI:29999"/>
        <dbReference type="ChEBI" id="CHEBI:30616"/>
        <dbReference type="ChEBI" id="CHEBI:83421"/>
        <dbReference type="ChEBI" id="CHEBI:456216"/>
        <dbReference type="EC" id="2.7.11.1"/>
    </reaction>
</comment>
<keyword evidence="5" id="KW-0418">Kinase</keyword>